<evidence type="ECO:0000313" key="5">
    <source>
        <dbReference type="WBParaSite" id="nRc.2.0.1.t35136-RA"/>
    </source>
</evidence>
<dbReference type="PANTHER" id="PTHR11353">
    <property type="entry name" value="CHAPERONIN"/>
    <property type="match status" value="1"/>
</dbReference>
<dbReference type="GO" id="GO:0005524">
    <property type="term" value="F:ATP binding"/>
    <property type="evidence" value="ECO:0007669"/>
    <property type="project" value="UniProtKB-KW"/>
</dbReference>
<keyword evidence="4" id="KW-1185">Reference proteome</keyword>
<evidence type="ECO:0000256" key="1">
    <source>
        <dbReference type="ARBA" id="ARBA00022741"/>
    </source>
</evidence>
<dbReference type="Pfam" id="PF00118">
    <property type="entry name" value="Cpn60_TCP1"/>
    <property type="match status" value="1"/>
</dbReference>
<keyword evidence="2" id="KW-0067">ATP-binding</keyword>
<dbReference type="WBParaSite" id="nRc.2.0.1.t35136-RA">
    <property type="protein sequence ID" value="nRc.2.0.1.t35136-RA"/>
    <property type="gene ID" value="nRc.2.0.1.g35136"/>
</dbReference>
<dbReference type="Proteomes" id="UP000887565">
    <property type="component" value="Unplaced"/>
</dbReference>
<proteinExistence type="predicted"/>
<reference evidence="5" key="1">
    <citation type="submission" date="2022-11" db="UniProtKB">
        <authorList>
            <consortium name="WormBaseParasite"/>
        </authorList>
    </citation>
    <scope>IDENTIFICATION</scope>
</reference>
<dbReference type="InterPro" id="IPR002423">
    <property type="entry name" value="Cpn60/GroEL/TCP-1"/>
</dbReference>
<organism evidence="4 5">
    <name type="scientific">Romanomermis culicivorax</name>
    <name type="common">Nematode worm</name>
    <dbReference type="NCBI Taxonomy" id="13658"/>
    <lineage>
        <taxon>Eukaryota</taxon>
        <taxon>Metazoa</taxon>
        <taxon>Ecdysozoa</taxon>
        <taxon>Nematoda</taxon>
        <taxon>Enoplea</taxon>
        <taxon>Dorylaimia</taxon>
        <taxon>Mermithida</taxon>
        <taxon>Mermithoidea</taxon>
        <taxon>Mermithidae</taxon>
        <taxon>Romanomermis</taxon>
    </lineage>
</organism>
<keyword evidence="3" id="KW-0143">Chaperone</keyword>
<evidence type="ECO:0000256" key="3">
    <source>
        <dbReference type="ARBA" id="ARBA00023186"/>
    </source>
</evidence>
<sequence>MISEAAATVPKYSKLDSLDVERPEDGCRRCSSYLICGGGAPEMEVACRLREMANSVAGVDSYCWRAYADALEIIPYTLTENAGLNPIATVTELRARHAAGEKAAGINVRKLYNATILLDVPKI</sequence>
<name>A0A915KAJ1_ROMCU</name>
<keyword evidence="1" id="KW-0547">Nucleotide-binding</keyword>
<dbReference type="GO" id="GO:0140662">
    <property type="term" value="F:ATP-dependent protein folding chaperone"/>
    <property type="evidence" value="ECO:0007669"/>
    <property type="project" value="InterPro"/>
</dbReference>
<dbReference type="InterPro" id="IPR017998">
    <property type="entry name" value="Chaperone_TCP-1"/>
</dbReference>
<dbReference type="Gene3D" id="1.10.560.10">
    <property type="entry name" value="GroEL-like equatorial domain"/>
    <property type="match status" value="1"/>
</dbReference>
<evidence type="ECO:0000313" key="4">
    <source>
        <dbReference type="Proteomes" id="UP000887565"/>
    </source>
</evidence>
<evidence type="ECO:0000256" key="2">
    <source>
        <dbReference type="ARBA" id="ARBA00022840"/>
    </source>
</evidence>
<protein>
    <submittedName>
        <fullName evidence="5">Uncharacterized protein</fullName>
    </submittedName>
</protein>
<accession>A0A915KAJ1</accession>
<dbReference type="InterPro" id="IPR027413">
    <property type="entry name" value="GROEL-like_equatorial_sf"/>
</dbReference>
<dbReference type="AlphaFoldDB" id="A0A915KAJ1"/>
<dbReference type="SUPFAM" id="SSF48592">
    <property type="entry name" value="GroEL equatorial domain-like"/>
    <property type="match status" value="1"/>
</dbReference>